<keyword evidence="3" id="KW-1185">Reference proteome</keyword>
<dbReference type="InterPro" id="IPR003343">
    <property type="entry name" value="Big_2"/>
</dbReference>
<evidence type="ECO:0000259" key="1">
    <source>
        <dbReference type="Pfam" id="PF02368"/>
    </source>
</evidence>
<gene>
    <name evidence="2" type="ORF">GCM10023093_01690</name>
</gene>
<dbReference type="SUPFAM" id="SSF89372">
    <property type="entry name" value="Fucose-specific lectin"/>
    <property type="match status" value="2"/>
</dbReference>
<dbReference type="EMBL" id="BAABFA010000001">
    <property type="protein sequence ID" value="GAA4459878.1"/>
    <property type="molecule type" value="Genomic_DNA"/>
</dbReference>
<sequence length="1164" mass="115395">MSSGGALYTSVATDAAGTPYIVYMDEDQGYKATVKKFSGGTWVTVGIAGFSAGRAEHTSIAISSAGIPYVAYMDQNVSYKATVMRFDGSAWVNVGTPGLSAGQAEYTCIAIDASGTPYVVYSDWGNAKKATVMRFSGSAWVNVGATGFSAGQASYTKLVMNSTGMPYVVYKDAGNSGKATVMRYTGTLWSTVGTAGFSAGQAEYTALAFANDTPFVAYSDWSMSRMVTAMKYNGTTWVAAGTPGLSPDRADNIAMATDTAGKPHILYADWYNGDEATVLRYNGSSWATVGAAIFSTGATSGNAIAISRGNTIYVGYTDGDVGGKATVIKYDEVMNPITGSLNVCSGYTSALGNADGGGTWSSSNTGIAMVGAASGVVTGVSSGTAIISYTTTGGCGALTTTVVVTVSAAGTPITGTLIACTGYTTTLSNATAGGTWSSSSATIGTIGSSSGIVTGITPGTTTISYIAPGGCNFAAVVTVSTTPAFITGPLSVCAGTTSTLSCVTPGGTWSSSNTAIGTIGSSSGTVMVGTVGTTSISYTMPGGCARNVVMTVNTNPPAITGVMQACVSSNTTLSDPMTGGIWSSSNTAIATVISSTGMVVGVTPGTVTISYYAIGCYATAVVTINAIPSPISGPSAVCAGSTGILSSIPSGGSWSSSNTSLATIDASGVITGIAVGNPIITYGFPTGCFRTLLYNVSAAPAPIAGLTTVCEGASVPLSSAPAGGTWVSSTSNASIGTSSGVVTGVTVGTSTITYSVGAGCRTTTTITVAPSPGVITGPGVACVGSTIALASSAGGSWTSANPGIATVGSASGVVMGVMPGAATITYSIPSGCYRVAIVTVIVTPAAAVISGPTAVCAGDAITLSASMTGGIWSSVTGRASVSAGTGMVAGMAGGPDTIFYSTLSACGVITASYPVTVNAIPSPGTIIGETDVCRGNTITLSSTIAGGTWRSGNVVVATISPAGVLTGIVAGTVTVMYRVSNLCGADTAFSVIEVHEHPDAGAITGLDTVCQGDTIRLANTATSGLWSSAGSETATIDADGLVTGVLPGIVTIRYITTNLCGADTATKKVYVQFGTICGTAVAPTASVTHISIFPNPSSGALTVETPAPGTLLVYTIDGKEVSRHTIRRPSTSVTLPGDLTAGLYMCRFAGEDGSSTVVRLVYQP</sequence>
<reference evidence="3" key="1">
    <citation type="journal article" date="2019" name="Int. J. Syst. Evol. Microbiol.">
        <title>The Global Catalogue of Microorganisms (GCM) 10K type strain sequencing project: providing services to taxonomists for standard genome sequencing and annotation.</title>
        <authorList>
            <consortium name="The Broad Institute Genomics Platform"/>
            <consortium name="The Broad Institute Genome Sequencing Center for Infectious Disease"/>
            <person name="Wu L."/>
            <person name="Ma J."/>
        </authorList>
    </citation>
    <scope>NUCLEOTIDE SEQUENCE [LARGE SCALE GENOMIC DNA]</scope>
    <source>
        <strain evidence="3">JCM 32105</strain>
    </source>
</reference>
<dbReference type="NCBIfam" id="TIGR04183">
    <property type="entry name" value="Por_Secre_tail"/>
    <property type="match status" value="1"/>
</dbReference>
<evidence type="ECO:0000313" key="2">
    <source>
        <dbReference type="EMBL" id="GAA4459878.1"/>
    </source>
</evidence>
<dbReference type="InterPro" id="IPR026444">
    <property type="entry name" value="Secre_tail"/>
</dbReference>
<accession>A0ABP8N684</accession>
<proteinExistence type="predicted"/>
<protein>
    <recommendedName>
        <fullName evidence="1">BIG2 domain-containing protein</fullName>
    </recommendedName>
</protein>
<dbReference type="Proteomes" id="UP001500067">
    <property type="component" value="Unassembled WGS sequence"/>
</dbReference>
<dbReference type="SUPFAM" id="SSF49373">
    <property type="entry name" value="Invasin/intimin cell-adhesion fragments"/>
    <property type="match status" value="3"/>
</dbReference>
<comment type="caution">
    <text evidence="2">The sequence shown here is derived from an EMBL/GenBank/DDBJ whole genome shotgun (WGS) entry which is preliminary data.</text>
</comment>
<feature type="domain" description="BIG2" evidence="1">
    <location>
        <begin position="1022"/>
        <end position="1068"/>
    </location>
</feature>
<organism evidence="2 3">
    <name type="scientific">Nemorincola caseinilytica</name>
    <dbReference type="NCBI Taxonomy" id="2054315"/>
    <lineage>
        <taxon>Bacteria</taxon>
        <taxon>Pseudomonadati</taxon>
        <taxon>Bacteroidota</taxon>
        <taxon>Chitinophagia</taxon>
        <taxon>Chitinophagales</taxon>
        <taxon>Chitinophagaceae</taxon>
        <taxon>Nemorincola</taxon>
    </lineage>
</organism>
<name>A0ABP8N684_9BACT</name>
<evidence type="ECO:0000313" key="3">
    <source>
        <dbReference type="Proteomes" id="UP001500067"/>
    </source>
</evidence>
<dbReference type="Gene3D" id="2.60.40.1080">
    <property type="match status" value="4"/>
</dbReference>
<dbReference type="Pfam" id="PF02368">
    <property type="entry name" value="Big_2"/>
    <property type="match status" value="1"/>
</dbReference>
<dbReference type="InterPro" id="IPR008964">
    <property type="entry name" value="Invasin/intimin_cell_adhesion"/>
</dbReference>